<name>A0A7W6D452_9HYPH</name>
<feature type="compositionally biased region" description="Low complexity" evidence="1">
    <location>
        <begin position="401"/>
        <end position="425"/>
    </location>
</feature>
<feature type="compositionally biased region" description="Low complexity" evidence="1">
    <location>
        <begin position="228"/>
        <end position="241"/>
    </location>
</feature>
<protein>
    <submittedName>
        <fullName evidence="2">Uncharacterized protein</fullName>
    </submittedName>
</protein>
<dbReference type="RefSeq" id="WP_183801814.1">
    <property type="nucleotide sequence ID" value="NZ_JACIEE010000003.1"/>
</dbReference>
<gene>
    <name evidence="2" type="ORF">GGQ64_001622</name>
</gene>
<sequence length="569" mass="59377">MEMVMLPRIATPVTVPIPSPPDSATEAAPAAARQQLSPEALVNLRAAVLLRLLEAMMRQIEQGGDKGNAARQLLEILLEAMKALPPREGGDGDATRRLALLIARLPAEMRPAAERLLATVLATAPTRILMEIIRNPAGPDAQRLAQALLAAVNEPGGKPAGPAASQPRFIPGEAQLAAAAANDRQRQRDTSGDSRSLQAALRRLFEGGAEPLSDRPARIGQRSAFAPALPQQQQQVAAASAGKSVEAGTGSSGQPQQRMPEAPLVGRTPATPANTEASRLAADTQEPAAGPDTLNRGRSPIADRGTAAPEAGRASAISTAVPTIAAGREPEGVLRMIAGIVADLTADEALVLRLLLQAPLPELPELPERIALAPSMPDVAEGSEDSAGRLRAANAMPERSTLAAGGEAPGPATTEAANAARPAVAQPQGVAEDKTQAGRPAAAAEDADAPVRPPAMPLPPPLPERAALPPFRDGLAVPFVPYLPAQDDLETQEPRRREPPEDEEETTDTAGENGAGGEQAEDDAEGEAEGYPSEDDTPDMAKRRRKIEDLVAPPDPGFAFYQKLGEYWT</sequence>
<feature type="region of interest" description="Disordered" evidence="1">
    <location>
        <begin position="400"/>
        <end position="569"/>
    </location>
</feature>
<feature type="region of interest" description="Disordered" evidence="1">
    <location>
        <begin position="177"/>
        <end position="196"/>
    </location>
</feature>
<dbReference type="Proteomes" id="UP000574761">
    <property type="component" value="Unassembled WGS sequence"/>
</dbReference>
<feature type="region of interest" description="Disordered" evidence="1">
    <location>
        <begin position="228"/>
        <end position="314"/>
    </location>
</feature>
<dbReference type="AlphaFoldDB" id="A0A7W6D452"/>
<reference evidence="2 3" key="1">
    <citation type="submission" date="2020-08" db="EMBL/GenBank/DDBJ databases">
        <title>Genomic Encyclopedia of Type Strains, Phase IV (KMG-IV): sequencing the most valuable type-strain genomes for metagenomic binning, comparative biology and taxonomic classification.</title>
        <authorList>
            <person name="Goeker M."/>
        </authorList>
    </citation>
    <scope>NUCLEOTIDE SEQUENCE [LARGE SCALE GENOMIC DNA]</scope>
    <source>
        <strain evidence="2 3">DSM 100211</strain>
    </source>
</reference>
<feature type="compositionally biased region" description="Pro residues" evidence="1">
    <location>
        <begin position="451"/>
        <end position="463"/>
    </location>
</feature>
<evidence type="ECO:0000256" key="1">
    <source>
        <dbReference type="SAM" id="MobiDB-lite"/>
    </source>
</evidence>
<proteinExistence type="predicted"/>
<evidence type="ECO:0000313" key="3">
    <source>
        <dbReference type="Proteomes" id="UP000574761"/>
    </source>
</evidence>
<feature type="compositionally biased region" description="Basic and acidic residues" evidence="1">
    <location>
        <begin position="183"/>
        <end position="192"/>
    </location>
</feature>
<accession>A0A7W6D452</accession>
<organism evidence="2 3">
    <name type="scientific">Mycoplana azooxidifex</name>
    <dbReference type="NCBI Taxonomy" id="1636188"/>
    <lineage>
        <taxon>Bacteria</taxon>
        <taxon>Pseudomonadati</taxon>
        <taxon>Pseudomonadota</taxon>
        <taxon>Alphaproteobacteria</taxon>
        <taxon>Hyphomicrobiales</taxon>
        <taxon>Rhizobiaceae</taxon>
        <taxon>Mycoplana</taxon>
    </lineage>
</organism>
<comment type="caution">
    <text evidence="2">The sequence shown here is derived from an EMBL/GenBank/DDBJ whole genome shotgun (WGS) entry which is preliminary data.</text>
</comment>
<evidence type="ECO:0000313" key="2">
    <source>
        <dbReference type="EMBL" id="MBB3976433.1"/>
    </source>
</evidence>
<keyword evidence="3" id="KW-1185">Reference proteome</keyword>
<dbReference type="EMBL" id="JACIEE010000003">
    <property type="protein sequence ID" value="MBB3976433.1"/>
    <property type="molecule type" value="Genomic_DNA"/>
</dbReference>
<feature type="compositionally biased region" description="Acidic residues" evidence="1">
    <location>
        <begin position="519"/>
        <end position="538"/>
    </location>
</feature>